<sequence length="261" mass="28357">MTKGVLLIGYGTRKGNLEEILGRQLARLEARGRDRVYLAYFRVSEPSIEDALRRMAADGVDEVLAVPYYIAEGRLTYELIPGKMGVPIGGNGETVVDGRKVRVSMSPAFGMTRVLFNILCDRIAESGCGKDDGILVIGHGSRDVSSSNRAIIAMNADRLRKIGYSHVAYAFNEFDEPAIGDAVSGLVSEGVEKIAVLPLFIAMGVHLCEEVAEKIGIPPYSDGGDIDAGGRKVSVRYMRPVEDDPRLLELIDSEIADFYGD</sequence>
<dbReference type="EMBL" id="CP017686">
    <property type="protein sequence ID" value="AYQ55431.1"/>
    <property type="molecule type" value="Genomic_DNA"/>
</dbReference>
<keyword evidence="2" id="KW-0456">Lyase</keyword>
<dbReference type="GeneID" id="41322082"/>
<dbReference type="PANTHER" id="PTHR33542:SF3">
    <property type="entry name" value="SIROHYDROCHLORIN FERROCHELATASE, CHLOROPLASTIC"/>
    <property type="match status" value="1"/>
</dbReference>
<dbReference type="CDD" id="cd03416">
    <property type="entry name" value="CbiX_SirB_N"/>
    <property type="match status" value="2"/>
</dbReference>
<dbReference type="InterPro" id="IPR002762">
    <property type="entry name" value="CbiX-like"/>
</dbReference>
<accession>A0A3G3II48</accession>
<dbReference type="OMA" id="VDYCFLE"/>
<protein>
    <submittedName>
        <fullName evidence="3">Cobalamin biosynthesis protein CbiX</fullName>
    </submittedName>
</protein>
<dbReference type="RefSeq" id="WP_015505199.1">
    <property type="nucleotide sequence ID" value="NZ_CAYARO010000015.1"/>
</dbReference>
<dbReference type="Proteomes" id="UP000273278">
    <property type="component" value="Chromosome"/>
</dbReference>
<reference evidence="3 4" key="1">
    <citation type="submission" date="2016-10" db="EMBL/GenBank/DDBJ databases">
        <title>Complete genome of the TMA-utilizing, human hosted archaeon Methanomethylophilus alvus Gen. nov, sp. nov., strain Mx-05, derived from a pure culture.</title>
        <authorList>
            <person name="Brugere J.-F."/>
            <person name="Ben Hania W."/>
            <person name="Chaudhary P.P."/>
            <person name="Gaci N."/>
            <person name="Borrel G."/>
            <person name="Cao Van Tuat L."/>
            <person name="Fardeau M.-L."/>
            <person name="Harris H.M.B."/>
            <person name="O'Toole P.W."/>
            <person name="Ollivier B."/>
        </authorList>
    </citation>
    <scope>NUCLEOTIDE SEQUENCE [LARGE SCALE GENOMIC DNA]</scope>
    <source>
        <strain evidence="3 4">Mx-05</strain>
    </source>
</reference>
<name>A0A3G3II48_9ARCH</name>
<organism evidence="3 4">
    <name type="scientific">Methanomethylophilus alvi</name>
    <dbReference type="NCBI Taxonomy" id="1291540"/>
    <lineage>
        <taxon>Archaea</taxon>
        <taxon>Methanobacteriati</taxon>
        <taxon>Thermoplasmatota</taxon>
        <taxon>Thermoplasmata</taxon>
        <taxon>Methanomassiliicoccales</taxon>
        <taxon>Methanomethylophilaceae</taxon>
        <taxon>Methanomethylophilus</taxon>
    </lineage>
</organism>
<evidence type="ECO:0000313" key="4">
    <source>
        <dbReference type="Proteomes" id="UP000273278"/>
    </source>
</evidence>
<dbReference type="Pfam" id="PF01903">
    <property type="entry name" value="CbiX"/>
    <property type="match status" value="2"/>
</dbReference>
<dbReference type="SUPFAM" id="SSF53800">
    <property type="entry name" value="Chelatase"/>
    <property type="match status" value="1"/>
</dbReference>
<evidence type="ECO:0000256" key="1">
    <source>
        <dbReference type="ARBA" id="ARBA00022723"/>
    </source>
</evidence>
<dbReference type="GO" id="GO:0046872">
    <property type="term" value="F:metal ion binding"/>
    <property type="evidence" value="ECO:0007669"/>
    <property type="project" value="UniProtKB-KW"/>
</dbReference>
<evidence type="ECO:0000313" key="3">
    <source>
        <dbReference type="EMBL" id="AYQ55431.1"/>
    </source>
</evidence>
<dbReference type="AlphaFoldDB" id="A0A3G3II48"/>
<dbReference type="Gene3D" id="3.40.50.1400">
    <property type="match status" value="2"/>
</dbReference>
<dbReference type="InterPro" id="IPR050963">
    <property type="entry name" value="Sirohydro_Cobaltochel/CbiX"/>
</dbReference>
<dbReference type="GO" id="GO:0016829">
    <property type="term" value="F:lyase activity"/>
    <property type="evidence" value="ECO:0007669"/>
    <property type="project" value="UniProtKB-KW"/>
</dbReference>
<evidence type="ECO:0000256" key="2">
    <source>
        <dbReference type="ARBA" id="ARBA00023239"/>
    </source>
</evidence>
<gene>
    <name evidence="3" type="ORF">BKD89_06425</name>
</gene>
<dbReference type="PANTHER" id="PTHR33542">
    <property type="entry name" value="SIROHYDROCHLORIN FERROCHELATASE, CHLOROPLASTIC"/>
    <property type="match status" value="1"/>
</dbReference>
<keyword evidence="1" id="KW-0479">Metal-binding</keyword>
<proteinExistence type="predicted"/>